<keyword evidence="1" id="KW-1133">Transmembrane helix</keyword>
<keyword evidence="2" id="KW-0732">Signal</keyword>
<evidence type="ECO:0000313" key="4">
    <source>
        <dbReference type="Proteomes" id="UP000006514"/>
    </source>
</evidence>
<keyword evidence="1" id="KW-0812">Transmembrane</keyword>
<name>J0WKT0_AURST</name>
<organism evidence="3 4">
    <name type="scientific">Auricularia subglabra (strain TFB-10046 / SS5)</name>
    <name type="common">White-rot fungus</name>
    <name type="synonym">Auricularia delicata (strain TFB10046)</name>
    <dbReference type="NCBI Taxonomy" id="717982"/>
    <lineage>
        <taxon>Eukaryota</taxon>
        <taxon>Fungi</taxon>
        <taxon>Dikarya</taxon>
        <taxon>Basidiomycota</taxon>
        <taxon>Agaricomycotina</taxon>
        <taxon>Agaricomycetes</taxon>
        <taxon>Auriculariales</taxon>
        <taxon>Auriculariaceae</taxon>
        <taxon>Auricularia</taxon>
    </lineage>
</organism>
<evidence type="ECO:0000256" key="2">
    <source>
        <dbReference type="SAM" id="SignalP"/>
    </source>
</evidence>
<feature type="transmembrane region" description="Helical" evidence="1">
    <location>
        <begin position="204"/>
        <end position="221"/>
    </location>
</feature>
<dbReference type="InParanoid" id="J0WKT0"/>
<keyword evidence="1" id="KW-0472">Membrane</keyword>
<protein>
    <submittedName>
        <fullName evidence="3">Uncharacterized protein</fullName>
    </submittedName>
</protein>
<reference evidence="4" key="1">
    <citation type="journal article" date="2012" name="Science">
        <title>The Paleozoic origin of enzymatic lignin decomposition reconstructed from 31 fungal genomes.</title>
        <authorList>
            <person name="Floudas D."/>
            <person name="Binder M."/>
            <person name="Riley R."/>
            <person name="Barry K."/>
            <person name="Blanchette R.A."/>
            <person name="Henrissat B."/>
            <person name="Martinez A.T."/>
            <person name="Otillar R."/>
            <person name="Spatafora J.W."/>
            <person name="Yadav J.S."/>
            <person name="Aerts A."/>
            <person name="Benoit I."/>
            <person name="Boyd A."/>
            <person name="Carlson A."/>
            <person name="Copeland A."/>
            <person name="Coutinho P.M."/>
            <person name="de Vries R.P."/>
            <person name="Ferreira P."/>
            <person name="Findley K."/>
            <person name="Foster B."/>
            <person name="Gaskell J."/>
            <person name="Glotzer D."/>
            <person name="Gorecki P."/>
            <person name="Heitman J."/>
            <person name="Hesse C."/>
            <person name="Hori C."/>
            <person name="Igarashi K."/>
            <person name="Jurgens J.A."/>
            <person name="Kallen N."/>
            <person name="Kersten P."/>
            <person name="Kohler A."/>
            <person name="Kuees U."/>
            <person name="Kumar T.K.A."/>
            <person name="Kuo A."/>
            <person name="LaButti K."/>
            <person name="Larrondo L.F."/>
            <person name="Lindquist E."/>
            <person name="Ling A."/>
            <person name="Lombard V."/>
            <person name="Lucas S."/>
            <person name="Lundell T."/>
            <person name="Martin R."/>
            <person name="McLaughlin D.J."/>
            <person name="Morgenstern I."/>
            <person name="Morin E."/>
            <person name="Murat C."/>
            <person name="Nagy L.G."/>
            <person name="Nolan M."/>
            <person name="Ohm R.A."/>
            <person name="Patyshakuliyeva A."/>
            <person name="Rokas A."/>
            <person name="Ruiz-Duenas F.J."/>
            <person name="Sabat G."/>
            <person name="Salamov A."/>
            <person name="Samejima M."/>
            <person name="Schmutz J."/>
            <person name="Slot J.C."/>
            <person name="St John F."/>
            <person name="Stenlid J."/>
            <person name="Sun H."/>
            <person name="Sun S."/>
            <person name="Syed K."/>
            <person name="Tsang A."/>
            <person name="Wiebenga A."/>
            <person name="Young D."/>
            <person name="Pisabarro A."/>
            <person name="Eastwood D.C."/>
            <person name="Martin F."/>
            <person name="Cullen D."/>
            <person name="Grigoriev I.V."/>
            <person name="Hibbett D.S."/>
        </authorList>
    </citation>
    <scope>NUCLEOTIDE SEQUENCE [LARGE SCALE GENOMIC DNA]</scope>
    <source>
        <strain evidence="4">TFB10046</strain>
    </source>
</reference>
<feature type="signal peptide" evidence="2">
    <location>
        <begin position="1"/>
        <end position="23"/>
    </location>
</feature>
<keyword evidence="4" id="KW-1185">Reference proteome</keyword>
<dbReference type="Proteomes" id="UP000006514">
    <property type="component" value="Unassembled WGS sequence"/>
</dbReference>
<feature type="transmembrane region" description="Helical" evidence="1">
    <location>
        <begin position="84"/>
        <end position="107"/>
    </location>
</feature>
<accession>J0WKT0</accession>
<dbReference type="AlphaFoldDB" id="J0WKT0"/>
<sequence>MHPMALAAQAALPFLSFTFPAHTVPSATVGQQGDLEANLNHPHVLPVVPEVMISRLRPMMSSIGKGIWHSLNYQPFAGRRDLPLWFITVSMVLYVAFAVFVTVFDWIGLLRGLSTLARAAIIIASIVVCFLCVTGMLLANSARPARYDANSPELAAFIRRFSKHPLYHLWYIGRMAVLFAVTTVCGAVFDWIDWIGALPTGARPAVITISFLLSGVSAFILNEHLTSYRLALPYKCPS</sequence>
<gene>
    <name evidence="3" type="ORF">AURDEDRAFT_178560</name>
</gene>
<dbReference type="KEGG" id="adl:AURDEDRAFT_178560"/>
<feature type="transmembrane region" description="Helical" evidence="1">
    <location>
        <begin position="169"/>
        <end position="192"/>
    </location>
</feature>
<proteinExistence type="predicted"/>
<evidence type="ECO:0000256" key="1">
    <source>
        <dbReference type="SAM" id="Phobius"/>
    </source>
</evidence>
<feature type="chain" id="PRO_5003740664" evidence="2">
    <location>
        <begin position="24"/>
        <end position="238"/>
    </location>
</feature>
<dbReference type="EMBL" id="JH689036">
    <property type="protein sequence ID" value="EJD32375.1"/>
    <property type="molecule type" value="Genomic_DNA"/>
</dbReference>
<feature type="transmembrane region" description="Helical" evidence="1">
    <location>
        <begin position="119"/>
        <end position="139"/>
    </location>
</feature>
<evidence type="ECO:0000313" key="3">
    <source>
        <dbReference type="EMBL" id="EJD32375.1"/>
    </source>
</evidence>